<keyword evidence="2" id="KW-0678">Repressor</keyword>
<dbReference type="GO" id="GO:0008270">
    <property type="term" value="F:zinc ion binding"/>
    <property type="evidence" value="ECO:0007669"/>
    <property type="project" value="TreeGrafter"/>
</dbReference>
<proteinExistence type="inferred from homology"/>
<dbReference type="GO" id="GO:0045892">
    <property type="term" value="P:negative regulation of DNA-templated transcription"/>
    <property type="evidence" value="ECO:0007669"/>
    <property type="project" value="TreeGrafter"/>
</dbReference>
<evidence type="ECO:0000256" key="7">
    <source>
        <dbReference type="PIRSR" id="PIRSR602481-1"/>
    </source>
</evidence>
<evidence type="ECO:0000256" key="2">
    <source>
        <dbReference type="ARBA" id="ARBA00022491"/>
    </source>
</evidence>
<comment type="similarity">
    <text evidence="1">Belongs to the Fur family.</text>
</comment>
<dbReference type="InterPro" id="IPR036390">
    <property type="entry name" value="WH_DNA-bd_sf"/>
</dbReference>
<dbReference type="InterPro" id="IPR043135">
    <property type="entry name" value="Fur_C"/>
</dbReference>
<dbReference type="Proteomes" id="UP000665026">
    <property type="component" value="Chromosome"/>
</dbReference>
<dbReference type="GO" id="GO:1900376">
    <property type="term" value="P:regulation of secondary metabolite biosynthetic process"/>
    <property type="evidence" value="ECO:0007669"/>
    <property type="project" value="TreeGrafter"/>
</dbReference>
<sequence length="157" mass="16989">MTSPGFQAHDHARCVSDGMEAALSYCEKNGLKFTPVRQRVFEILLSEHKAMGAYDILEILAKEGMGSQPPVVYRALDFLGTHGFVHKIEKLNAFVACDHPGSVHDPAFMICRSCTKVVEMDGSPSSEISSAAQDLGFEVEAVVVEAEGLCPTCQDPS</sequence>
<reference evidence="8" key="1">
    <citation type="submission" date="2020-07" db="EMBL/GenBank/DDBJ databases">
        <title>Genome sequences of bacteria associated with the marine, planktonic diatom Thalassiosira profunda strain ECT2AJA-044.</title>
        <authorList>
            <person name="Gargas C.B."/>
            <person name="Roberts W.R."/>
            <person name="Alverson A.J."/>
        </authorList>
    </citation>
    <scope>NUCLEOTIDE SEQUENCE</scope>
    <source>
        <strain evidence="8">ECT2AJA-044</strain>
    </source>
</reference>
<dbReference type="PANTHER" id="PTHR33202:SF6">
    <property type="entry name" value="ZINC UPTAKE REGULATION PROTEIN"/>
    <property type="match status" value="1"/>
</dbReference>
<keyword evidence="3 7" id="KW-0862">Zinc</keyword>
<dbReference type="EMBL" id="CP060010">
    <property type="protein sequence ID" value="QTN37248.1"/>
    <property type="molecule type" value="Genomic_DNA"/>
</dbReference>
<dbReference type="InterPro" id="IPR036388">
    <property type="entry name" value="WH-like_DNA-bd_sf"/>
</dbReference>
<dbReference type="GO" id="GO:0003700">
    <property type="term" value="F:DNA-binding transcription factor activity"/>
    <property type="evidence" value="ECO:0007669"/>
    <property type="project" value="InterPro"/>
</dbReference>
<dbReference type="InterPro" id="IPR002481">
    <property type="entry name" value="FUR"/>
</dbReference>
<dbReference type="Gene3D" id="1.10.10.10">
    <property type="entry name" value="Winged helix-like DNA-binding domain superfamily/Winged helix DNA-binding domain"/>
    <property type="match status" value="1"/>
</dbReference>
<keyword evidence="5" id="KW-0238">DNA-binding</keyword>
<organism evidence="8 9">
    <name type="scientific">Cognatishimia activa</name>
    <dbReference type="NCBI Taxonomy" id="1715691"/>
    <lineage>
        <taxon>Bacteria</taxon>
        <taxon>Pseudomonadati</taxon>
        <taxon>Pseudomonadota</taxon>
        <taxon>Alphaproteobacteria</taxon>
        <taxon>Rhodobacterales</taxon>
        <taxon>Paracoccaceae</taxon>
        <taxon>Cognatishimia</taxon>
    </lineage>
</organism>
<feature type="binding site" evidence="7">
    <location>
        <position position="153"/>
    </location>
    <ligand>
        <name>Zn(2+)</name>
        <dbReference type="ChEBI" id="CHEBI:29105"/>
    </ligand>
</feature>
<dbReference type="SUPFAM" id="SSF46785">
    <property type="entry name" value="Winged helix' DNA-binding domain"/>
    <property type="match status" value="1"/>
</dbReference>
<dbReference type="KEGG" id="cact:HZ995_07035"/>
<dbReference type="RefSeq" id="WP_209357956.1">
    <property type="nucleotide sequence ID" value="NZ_CP060010.1"/>
</dbReference>
<evidence type="ECO:0000256" key="1">
    <source>
        <dbReference type="ARBA" id="ARBA00007957"/>
    </source>
</evidence>
<feature type="binding site" evidence="7">
    <location>
        <position position="111"/>
    </location>
    <ligand>
        <name>Zn(2+)</name>
        <dbReference type="ChEBI" id="CHEBI:29105"/>
    </ligand>
</feature>
<evidence type="ECO:0000256" key="4">
    <source>
        <dbReference type="ARBA" id="ARBA00023015"/>
    </source>
</evidence>
<accession>A0A975ESA8</accession>
<comment type="cofactor">
    <cofactor evidence="7">
        <name>Zn(2+)</name>
        <dbReference type="ChEBI" id="CHEBI:29105"/>
    </cofactor>
    <text evidence="7">Binds 1 zinc ion per subunit.</text>
</comment>
<dbReference type="AlphaFoldDB" id="A0A975ESA8"/>
<feature type="binding site" evidence="7">
    <location>
        <position position="114"/>
    </location>
    <ligand>
        <name>Zn(2+)</name>
        <dbReference type="ChEBI" id="CHEBI:29105"/>
    </ligand>
</feature>
<dbReference type="Pfam" id="PF01475">
    <property type="entry name" value="FUR"/>
    <property type="match status" value="1"/>
</dbReference>
<dbReference type="PANTHER" id="PTHR33202">
    <property type="entry name" value="ZINC UPTAKE REGULATION PROTEIN"/>
    <property type="match status" value="1"/>
</dbReference>
<keyword evidence="6" id="KW-0804">Transcription</keyword>
<feature type="binding site" evidence="7">
    <location>
        <position position="150"/>
    </location>
    <ligand>
        <name>Zn(2+)</name>
        <dbReference type="ChEBI" id="CHEBI:29105"/>
    </ligand>
</feature>
<gene>
    <name evidence="8" type="ORF">HZ995_07035</name>
</gene>
<evidence type="ECO:0000256" key="6">
    <source>
        <dbReference type="ARBA" id="ARBA00023163"/>
    </source>
</evidence>
<keyword evidence="7" id="KW-0479">Metal-binding</keyword>
<evidence type="ECO:0000313" key="8">
    <source>
        <dbReference type="EMBL" id="QTN37248.1"/>
    </source>
</evidence>
<dbReference type="Gene3D" id="3.30.1490.190">
    <property type="match status" value="1"/>
</dbReference>
<evidence type="ECO:0000256" key="5">
    <source>
        <dbReference type="ARBA" id="ARBA00023125"/>
    </source>
</evidence>
<evidence type="ECO:0000256" key="3">
    <source>
        <dbReference type="ARBA" id="ARBA00022833"/>
    </source>
</evidence>
<name>A0A975ESA8_9RHOB</name>
<dbReference type="GO" id="GO:0005829">
    <property type="term" value="C:cytosol"/>
    <property type="evidence" value="ECO:0007669"/>
    <property type="project" value="TreeGrafter"/>
</dbReference>
<keyword evidence="4" id="KW-0805">Transcription regulation</keyword>
<dbReference type="GO" id="GO:0000976">
    <property type="term" value="F:transcription cis-regulatory region binding"/>
    <property type="evidence" value="ECO:0007669"/>
    <property type="project" value="TreeGrafter"/>
</dbReference>
<evidence type="ECO:0000313" key="9">
    <source>
        <dbReference type="Proteomes" id="UP000665026"/>
    </source>
</evidence>
<protein>
    <submittedName>
        <fullName evidence="8">Transcriptional repressor</fullName>
    </submittedName>
</protein>